<protein>
    <submittedName>
        <fullName evidence="1">Uncharacterized protein</fullName>
    </submittedName>
</protein>
<evidence type="ECO:0000313" key="2">
    <source>
        <dbReference type="Proteomes" id="UP000595420"/>
    </source>
</evidence>
<accession>A0A7T4WCA2</accession>
<dbReference type="Proteomes" id="UP000595420">
    <property type="component" value="Chromosome"/>
</dbReference>
<name>A0A7T4WCA2_9PROT</name>
<organism evidence="1 2">
    <name type="scientific">Acidithiobacillus ferrivorans</name>
    <dbReference type="NCBI Taxonomy" id="160808"/>
    <lineage>
        <taxon>Bacteria</taxon>
        <taxon>Pseudomonadati</taxon>
        <taxon>Pseudomonadota</taxon>
        <taxon>Acidithiobacillia</taxon>
        <taxon>Acidithiobacillales</taxon>
        <taxon>Acidithiobacillaceae</taxon>
        <taxon>Acidithiobacillus</taxon>
    </lineage>
</organism>
<dbReference type="EMBL" id="CP059488">
    <property type="protein sequence ID" value="QQD71910.1"/>
    <property type="molecule type" value="Genomic_DNA"/>
</dbReference>
<gene>
    <name evidence="1" type="ORF">H2515_10785</name>
</gene>
<dbReference type="AlphaFoldDB" id="A0A7T4WCA2"/>
<proteinExistence type="predicted"/>
<evidence type="ECO:0000313" key="1">
    <source>
        <dbReference type="EMBL" id="QQD71910.1"/>
    </source>
</evidence>
<reference evidence="1 2" key="1">
    <citation type="submission" date="2020-07" db="EMBL/GenBank/DDBJ databases">
        <title>Complete genome sequence analysis of Acidithiobacillus ferrivorans XJFY6S-08 reveals extreme environmental adaptation to alpine acid mine drainage.</title>
        <authorList>
            <person name="Yan L."/>
            <person name="Ni Y."/>
        </authorList>
    </citation>
    <scope>NUCLEOTIDE SEQUENCE [LARGE SCALE GENOMIC DNA]</scope>
    <source>
        <strain evidence="1 2">XJFY6S-08</strain>
    </source>
</reference>
<sequence>MNNICSVENISEQEKKDLLARSFESGVRYVDPLLDCADSVPRSVNQIVAGLGFRGELMVFDKSMSSFWSGFCAQWRDINMTQVNDVDMENLRHMLGIGSHIKKRQWGYRNHFAPGGADIQSMERLEAVVLVRKGQPYQETHYYHATEAGCVAAGLKPHQVRRAMVP</sequence>